<keyword evidence="2" id="KW-0472">Membrane</keyword>
<accession>A0A6M5YQE3</accession>
<evidence type="ECO:0000313" key="3">
    <source>
        <dbReference type="EMBL" id="QJW96225.1"/>
    </source>
</evidence>
<reference evidence="4" key="1">
    <citation type="submission" date="2020-05" db="EMBL/GenBank/DDBJ databases">
        <title>Frigoriglobus tundricola gen. nov., sp. nov., a psychrotolerant cellulolytic planctomycete of the family Gemmataceae with two divergent copies of 16S rRNA gene.</title>
        <authorList>
            <person name="Kulichevskaya I.S."/>
            <person name="Ivanova A.A."/>
            <person name="Naumoff D.G."/>
            <person name="Beletsky A.V."/>
            <person name="Rijpstra W.I.C."/>
            <person name="Sinninghe Damste J.S."/>
            <person name="Mardanov A.V."/>
            <person name="Ravin N.V."/>
            <person name="Dedysh S.N."/>
        </authorList>
    </citation>
    <scope>NUCLEOTIDE SEQUENCE [LARGE SCALE GENOMIC DNA]</scope>
    <source>
        <strain evidence="4">PL17</strain>
    </source>
</reference>
<dbReference type="Proteomes" id="UP000503447">
    <property type="component" value="Chromosome"/>
</dbReference>
<evidence type="ECO:0000256" key="2">
    <source>
        <dbReference type="SAM" id="Phobius"/>
    </source>
</evidence>
<dbReference type="EMBL" id="CP053452">
    <property type="protein sequence ID" value="QJW96225.1"/>
    <property type="molecule type" value="Genomic_DNA"/>
</dbReference>
<dbReference type="Gene3D" id="1.50.10.20">
    <property type="match status" value="2"/>
</dbReference>
<dbReference type="RefSeq" id="WP_171471852.1">
    <property type="nucleotide sequence ID" value="NZ_CP053452.2"/>
</dbReference>
<dbReference type="InterPro" id="IPR008930">
    <property type="entry name" value="Terpenoid_cyclase/PrenylTrfase"/>
</dbReference>
<evidence type="ECO:0000256" key="1">
    <source>
        <dbReference type="SAM" id="MobiDB-lite"/>
    </source>
</evidence>
<feature type="transmembrane region" description="Helical" evidence="2">
    <location>
        <begin position="41"/>
        <end position="62"/>
    </location>
</feature>
<protein>
    <recommendedName>
        <fullName evidence="5">Squalene cyclase C-terminal domain-containing protein</fullName>
    </recommendedName>
</protein>
<keyword evidence="2" id="KW-1133">Transmembrane helix</keyword>
<dbReference type="KEGG" id="ftj:FTUN_3782"/>
<dbReference type="AlphaFoldDB" id="A0A6M5YQE3"/>
<dbReference type="CDD" id="cd00688">
    <property type="entry name" value="ISOPREN_C2_like"/>
    <property type="match status" value="1"/>
</dbReference>
<dbReference type="SUPFAM" id="SSF48239">
    <property type="entry name" value="Terpenoid cyclases/Protein prenyltransferases"/>
    <property type="match status" value="1"/>
</dbReference>
<sequence length="542" mass="57593">MSEKNTTAVPSANGKPAAAAVIRRLDAAEESAQERLIKKHVPAWVVSGAVHVTVIALMILFLPSRVAPAKPVEKVLATTADKTDEPDDENLTNTDPGIDPNIESALPDSARLDKQTVDAAVSTDNVGQPNAADTDTTALAVPGLNASDFSAPGVTGDTGSFMSGTGGNKGDSLNTFPGRSGATKSKLLREGGGNAESERAVALGLAWLATKQKSDGGWEYDMGKKEHRAAATGMALLPFLAAGETHKPSKDKEMKYQKTVNDGLGYLMKACPLVGASAGRISENMYEQAIATVPLCEAFGMTKDPVLKPYAQAAINYIQKSQGPNGSWGYGSGTNGDTSIVGWQVQALAAAKLSKDLVVDDRVVKKAVKFLDLVAGGSRKSMYGYSETATAKPGTGLTAVGLLCRYYIDGWGPNQPGMNDGVAGLMKNPPTAGPVRDMYYYYYATQVVHFSEGEDWKTWNEGPKQEDGTRKGGMRDWLVKSQQRKDGANLGSWDPEGGGGWIGTNCGRLGTTAMCLLTLEVYYRHLPLYKRDNGAVKILEDK</sequence>
<gene>
    <name evidence="3" type="ORF">FTUN_3782</name>
</gene>
<keyword evidence="4" id="KW-1185">Reference proteome</keyword>
<feature type="region of interest" description="Disordered" evidence="1">
    <location>
        <begin position="78"/>
        <end position="101"/>
    </location>
</feature>
<evidence type="ECO:0008006" key="5">
    <source>
        <dbReference type="Google" id="ProtNLM"/>
    </source>
</evidence>
<name>A0A6M5YQE3_9BACT</name>
<organism evidence="3 4">
    <name type="scientific">Frigoriglobus tundricola</name>
    <dbReference type="NCBI Taxonomy" id="2774151"/>
    <lineage>
        <taxon>Bacteria</taxon>
        <taxon>Pseudomonadati</taxon>
        <taxon>Planctomycetota</taxon>
        <taxon>Planctomycetia</taxon>
        <taxon>Gemmatales</taxon>
        <taxon>Gemmataceae</taxon>
        <taxon>Frigoriglobus</taxon>
    </lineage>
</organism>
<evidence type="ECO:0000313" key="4">
    <source>
        <dbReference type="Proteomes" id="UP000503447"/>
    </source>
</evidence>
<feature type="region of interest" description="Disordered" evidence="1">
    <location>
        <begin position="164"/>
        <end position="193"/>
    </location>
</feature>
<keyword evidence="2" id="KW-0812">Transmembrane</keyword>
<proteinExistence type="predicted"/>